<dbReference type="Gene3D" id="1.10.472.10">
    <property type="entry name" value="Cyclin-like"/>
    <property type="match status" value="1"/>
</dbReference>
<organism evidence="1 2">
    <name type="scientific">Favolaschia claudopus</name>
    <dbReference type="NCBI Taxonomy" id="2862362"/>
    <lineage>
        <taxon>Eukaryota</taxon>
        <taxon>Fungi</taxon>
        <taxon>Dikarya</taxon>
        <taxon>Basidiomycota</taxon>
        <taxon>Agaricomycotina</taxon>
        <taxon>Agaricomycetes</taxon>
        <taxon>Agaricomycetidae</taxon>
        <taxon>Agaricales</taxon>
        <taxon>Marasmiineae</taxon>
        <taxon>Mycenaceae</taxon>
        <taxon>Favolaschia</taxon>
    </lineage>
</organism>
<proteinExistence type="predicted"/>
<evidence type="ECO:0000313" key="2">
    <source>
        <dbReference type="Proteomes" id="UP001362999"/>
    </source>
</evidence>
<evidence type="ECO:0000313" key="1">
    <source>
        <dbReference type="EMBL" id="KAK7006637.1"/>
    </source>
</evidence>
<protein>
    <submittedName>
        <fullName evidence="1">Uncharacterized protein</fullName>
    </submittedName>
</protein>
<gene>
    <name evidence="1" type="ORF">R3P38DRAFT_2555262</name>
</gene>
<reference evidence="1 2" key="1">
    <citation type="journal article" date="2024" name="J Genomics">
        <title>Draft genome sequencing and assembly of Favolaschia claudopus CIRM-BRFM 2984 isolated from oak limbs.</title>
        <authorList>
            <person name="Navarro D."/>
            <person name="Drula E."/>
            <person name="Chaduli D."/>
            <person name="Cazenave R."/>
            <person name="Ahrendt S."/>
            <person name="Wang J."/>
            <person name="Lipzen A."/>
            <person name="Daum C."/>
            <person name="Barry K."/>
            <person name="Grigoriev I.V."/>
            <person name="Favel A."/>
            <person name="Rosso M.N."/>
            <person name="Martin F."/>
        </authorList>
    </citation>
    <scope>NUCLEOTIDE SEQUENCE [LARGE SCALE GENOMIC DNA]</scope>
    <source>
        <strain evidence="1 2">CIRM-BRFM 2984</strain>
    </source>
</reference>
<feature type="non-terminal residue" evidence="1">
    <location>
        <position position="1"/>
    </location>
</feature>
<name>A0AAW0ABU7_9AGAR</name>
<dbReference type="Proteomes" id="UP001362999">
    <property type="component" value="Unassembled WGS sequence"/>
</dbReference>
<keyword evidence="2" id="KW-1185">Reference proteome</keyword>
<sequence length="49" mass="5415">AFLDSPILASEFTQDKCYSNHAWAKLSGLPARKIGRCECALGGSPDWRF</sequence>
<dbReference type="EMBL" id="JAWWNJ010000075">
    <property type="protein sequence ID" value="KAK7006637.1"/>
    <property type="molecule type" value="Genomic_DNA"/>
</dbReference>
<dbReference type="AlphaFoldDB" id="A0AAW0ABU7"/>
<accession>A0AAW0ABU7</accession>
<comment type="caution">
    <text evidence="1">The sequence shown here is derived from an EMBL/GenBank/DDBJ whole genome shotgun (WGS) entry which is preliminary data.</text>
</comment>